<evidence type="ECO:0000313" key="3">
    <source>
        <dbReference type="Proteomes" id="UP000825933"/>
    </source>
</evidence>
<gene>
    <name evidence="2" type="ORF">K8N75_12355</name>
</gene>
<dbReference type="EMBL" id="JAIOUQ010000016">
    <property type="protein sequence ID" value="MBZ2166827.1"/>
    <property type="molecule type" value="Genomic_DNA"/>
</dbReference>
<accession>A0A8T5UX13</accession>
<reference evidence="3" key="1">
    <citation type="journal article" date="2022" name="Microbiol. Resour. Announc.">
        <title>Draft Genome Sequence of a Methanogenic Archaeon from West Spitsbergen Permafrost.</title>
        <authorList>
            <person name="Trubitsyn V."/>
            <person name="Rivkina E."/>
            <person name="Shcherbakova V."/>
        </authorList>
    </citation>
    <scope>NUCLEOTIDE SEQUENCE [LARGE SCALE GENOMIC DNA]</scope>
    <source>
        <strain evidence="3">VT</strain>
    </source>
</reference>
<evidence type="ECO:0000313" key="2">
    <source>
        <dbReference type="EMBL" id="MBZ2166827.1"/>
    </source>
</evidence>
<keyword evidence="3" id="KW-1185">Reference proteome</keyword>
<dbReference type="Proteomes" id="UP000825933">
    <property type="component" value="Unassembled WGS sequence"/>
</dbReference>
<feature type="domain" description="4Fe-4S ferredoxin-type" evidence="1">
    <location>
        <begin position="207"/>
        <end position="237"/>
    </location>
</feature>
<dbReference type="Gene3D" id="3.30.70.20">
    <property type="match status" value="1"/>
</dbReference>
<dbReference type="AlphaFoldDB" id="A0A8T5UX13"/>
<feature type="domain" description="4Fe-4S ferredoxin-type" evidence="1">
    <location>
        <begin position="238"/>
        <end position="267"/>
    </location>
</feature>
<protein>
    <submittedName>
        <fullName evidence="2">4Fe-4S ferredoxin</fullName>
    </submittedName>
</protein>
<dbReference type="InterPro" id="IPR017896">
    <property type="entry name" value="4Fe4S_Fe-S-bd"/>
</dbReference>
<name>A0A8T5UX13_9EURY</name>
<evidence type="ECO:0000259" key="1">
    <source>
        <dbReference type="PROSITE" id="PS51379"/>
    </source>
</evidence>
<proteinExistence type="predicted"/>
<dbReference type="RefSeq" id="WP_223792373.1">
    <property type="nucleotide sequence ID" value="NZ_JAIOUQ010000016.1"/>
</dbReference>
<sequence length="287" mass="32451">MFSVSFSDISVKFIKLTFKSRFLLAKTCKKIPPIAKIVDKLLFDGDDIQVIPRTLKSDNLKLKNIEINREIPASEESIIPNDVLKEMVRSSRYHFIMDFCICRVSSDCTDYPHELGCLFLGKGTKRISHKFGRMVNPDEAIEHIDRCHDAGLIHIIGRNKIDSVWLNTGPKEELLSICHCCPCCCLWKMVPELPDEISKGFTPMIGVEIEFNQDLCRGCGKCAADNICFVNAIKIHNGKAIIDNQICRKCGKCVEICKEEALKVLIEPNAVIHSIERVKKLVNVESE</sequence>
<organism evidence="2 3">
    <name type="scientific">Methanobacterium spitsbergense</name>
    <dbReference type="NCBI Taxonomy" id="2874285"/>
    <lineage>
        <taxon>Archaea</taxon>
        <taxon>Methanobacteriati</taxon>
        <taxon>Methanobacteriota</taxon>
        <taxon>Methanomada group</taxon>
        <taxon>Methanobacteria</taxon>
        <taxon>Methanobacteriales</taxon>
        <taxon>Methanobacteriaceae</taxon>
        <taxon>Methanobacterium</taxon>
    </lineage>
</organism>
<comment type="caution">
    <text evidence="2">The sequence shown here is derived from an EMBL/GenBank/DDBJ whole genome shotgun (WGS) entry which is preliminary data.</text>
</comment>
<dbReference type="PROSITE" id="PS51379">
    <property type="entry name" value="4FE4S_FER_2"/>
    <property type="match status" value="2"/>
</dbReference>
<dbReference type="SUPFAM" id="SSF54862">
    <property type="entry name" value="4Fe-4S ferredoxins"/>
    <property type="match status" value="1"/>
</dbReference>